<feature type="compositionally biased region" description="Low complexity" evidence="1">
    <location>
        <begin position="137"/>
        <end position="150"/>
    </location>
</feature>
<dbReference type="EMBL" id="JBBPBN010000191">
    <property type="protein sequence ID" value="KAK8973200.1"/>
    <property type="molecule type" value="Genomic_DNA"/>
</dbReference>
<reference evidence="2 3" key="1">
    <citation type="journal article" date="2024" name="G3 (Bethesda)">
        <title>Genome assembly of Hibiscus sabdariffa L. provides insights into metabolisms of medicinal natural products.</title>
        <authorList>
            <person name="Kim T."/>
        </authorList>
    </citation>
    <scope>NUCLEOTIDE SEQUENCE [LARGE SCALE GENOMIC DNA]</scope>
    <source>
        <strain evidence="2">TK-2024</strain>
        <tissue evidence="2">Old leaves</tissue>
    </source>
</reference>
<protein>
    <submittedName>
        <fullName evidence="2">Uncharacterized protein</fullName>
    </submittedName>
</protein>
<accession>A0ABR2NAZ2</accession>
<name>A0ABR2NAZ2_9ROSI</name>
<sequence length="191" mass="21834">MGVCRRARKLAKDDINGNYKYEFKRLFDYANALKRADNDGTINLLVERLTPNHRPMFRRFYSNVGNEGNTSESIPNLLFILSLRIMCLICHPLAPQALRMSLQAEPPPQLHQHPCSNRRTPPTPHCSTEPPIPHVPTPTATPHVSTVHVPSNKKKGKEKYTREQHRNKEAEEGKTKYDHPEQKELELSPSA</sequence>
<evidence type="ECO:0000313" key="3">
    <source>
        <dbReference type="Proteomes" id="UP001396334"/>
    </source>
</evidence>
<proteinExistence type="predicted"/>
<gene>
    <name evidence="2" type="ORF">V6N11_037800</name>
</gene>
<keyword evidence="3" id="KW-1185">Reference proteome</keyword>
<comment type="caution">
    <text evidence="2">The sequence shown here is derived from an EMBL/GenBank/DDBJ whole genome shotgun (WGS) entry which is preliminary data.</text>
</comment>
<evidence type="ECO:0000313" key="2">
    <source>
        <dbReference type="EMBL" id="KAK8973200.1"/>
    </source>
</evidence>
<evidence type="ECO:0000256" key="1">
    <source>
        <dbReference type="SAM" id="MobiDB-lite"/>
    </source>
</evidence>
<dbReference type="Proteomes" id="UP001396334">
    <property type="component" value="Unassembled WGS sequence"/>
</dbReference>
<organism evidence="2 3">
    <name type="scientific">Hibiscus sabdariffa</name>
    <name type="common">roselle</name>
    <dbReference type="NCBI Taxonomy" id="183260"/>
    <lineage>
        <taxon>Eukaryota</taxon>
        <taxon>Viridiplantae</taxon>
        <taxon>Streptophyta</taxon>
        <taxon>Embryophyta</taxon>
        <taxon>Tracheophyta</taxon>
        <taxon>Spermatophyta</taxon>
        <taxon>Magnoliopsida</taxon>
        <taxon>eudicotyledons</taxon>
        <taxon>Gunneridae</taxon>
        <taxon>Pentapetalae</taxon>
        <taxon>rosids</taxon>
        <taxon>malvids</taxon>
        <taxon>Malvales</taxon>
        <taxon>Malvaceae</taxon>
        <taxon>Malvoideae</taxon>
        <taxon>Hibiscus</taxon>
    </lineage>
</organism>
<feature type="region of interest" description="Disordered" evidence="1">
    <location>
        <begin position="106"/>
        <end position="191"/>
    </location>
</feature>
<feature type="compositionally biased region" description="Basic and acidic residues" evidence="1">
    <location>
        <begin position="158"/>
        <end position="191"/>
    </location>
</feature>